<dbReference type="PANTHER" id="PTHR33198:SF19">
    <property type="entry name" value="CCHC-TYPE DOMAIN-CONTAINING PROTEIN"/>
    <property type="match status" value="1"/>
</dbReference>
<proteinExistence type="predicted"/>
<sequence length="270" mass="30977">MAVNPSYYGQVREFTGQNSDWPIYKRRLDNYFLVNAIAEDAKRRAILLNALDEEAYKLMYNLCLPRLPEDKTYKELTELFNSYYKVVETPFVARAKFFSAFKNANENVNEWAARVRSLALNCEFQETVIDMMLRDRFIVGFDKGPAQAKLYKEKTTCSFADAIEVAISEMAAAETSEWKEAKIKMEPVVHHVDNKLYSFELDTGAGISAMSEMFWKKNFYNIPLLPSNKNLNVYTGETMPTLGVCKLKVSYNNKINNLDIFVIKNGGPPI</sequence>
<evidence type="ECO:0000313" key="2">
    <source>
        <dbReference type="Proteomes" id="UP001162164"/>
    </source>
</evidence>
<dbReference type="InterPro" id="IPR021109">
    <property type="entry name" value="Peptidase_aspartic_dom_sf"/>
</dbReference>
<name>A0ABQ9JNG5_9CUCU</name>
<evidence type="ECO:0000313" key="1">
    <source>
        <dbReference type="EMBL" id="KAJ8979791.1"/>
    </source>
</evidence>
<dbReference type="SUPFAM" id="SSF50630">
    <property type="entry name" value="Acid proteases"/>
    <property type="match status" value="1"/>
</dbReference>
<comment type="caution">
    <text evidence="1">The sequence shown here is derived from an EMBL/GenBank/DDBJ whole genome shotgun (WGS) entry which is preliminary data.</text>
</comment>
<gene>
    <name evidence="1" type="ORF">NQ317_007701</name>
</gene>
<dbReference type="EMBL" id="JAPWTJ010000314">
    <property type="protein sequence ID" value="KAJ8979791.1"/>
    <property type="molecule type" value="Genomic_DNA"/>
</dbReference>
<organism evidence="1 2">
    <name type="scientific">Molorchus minor</name>
    <dbReference type="NCBI Taxonomy" id="1323400"/>
    <lineage>
        <taxon>Eukaryota</taxon>
        <taxon>Metazoa</taxon>
        <taxon>Ecdysozoa</taxon>
        <taxon>Arthropoda</taxon>
        <taxon>Hexapoda</taxon>
        <taxon>Insecta</taxon>
        <taxon>Pterygota</taxon>
        <taxon>Neoptera</taxon>
        <taxon>Endopterygota</taxon>
        <taxon>Coleoptera</taxon>
        <taxon>Polyphaga</taxon>
        <taxon>Cucujiformia</taxon>
        <taxon>Chrysomeloidea</taxon>
        <taxon>Cerambycidae</taxon>
        <taxon>Lamiinae</taxon>
        <taxon>Monochamini</taxon>
        <taxon>Molorchus</taxon>
    </lineage>
</organism>
<keyword evidence="2" id="KW-1185">Reference proteome</keyword>
<dbReference type="Proteomes" id="UP001162164">
    <property type="component" value="Unassembled WGS sequence"/>
</dbReference>
<accession>A0ABQ9JNG5</accession>
<protein>
    <submittedName>
        <fullName evidence="1">Uncharacterized protein</fullName>
    </submittedName>
</protein>
<reference evidence="1" key="1">
    <citation type="journal article" date="2023" name="Insect Mol. Biol.">
        <title>Genome sequencing provides insights into the evolution of gene families encoding plant cell wall-degrading enzymes in longhorned beetles.</title>
        <authorList>
            <person name="Shin N.R."/>
            <person name="Okamura Y."/>
            <person name="Kirsch R."/>
            <person name="Pauchet Y."/>
        </authorList>
    </citation>
    <scope>NUCLEOTIDE SEQUENCE</scope>
    <source>
        <strain evidence="1">MMC_N1</strain>
    </source>
</reference>
<dbReference type="PANTHER" id="PTHR33198">
    <property type="entry name" value="ANK_REP_REGION DOMAIN-CONTAINING PROTEIN-RELATED"/>
    <property type="match status" value="1"/>
</dbReference>